<comment type="caution">
    <text evidence="3">The sequence shown here is derived from an EMBL/GenBank/DDBJ whole genome shotgun (WGS) entry which is preliminary data.</text>
</comment>
<dbReference type="InterPro" id="IPR024079">
    <property type="entry name" value="MetalloPept_cat_dom_sf"/>
</dbReference>
<dbReference type="InterPro" id="IPR000718">
    <property type="entry name" value="Peptidase_M13"/>
</dbReference>
<dbReference type="Gene3D" id="3.40.390.10">
    <property type="entry name" value="Collagenase (Catalytic Domain)"/>
    <property type="match status" value="1"/>
</dbReference>
<organism evidence="3 4">
    <name type="scientific">Lucilia cuprina</name>
    <name type="common">Green bottle fly</name>
    <name type="synonym">Australian sheep blowfly</name>
    <dbReference type="NCBI Taxonomy" id="7375"/>
    <lineage>
        <taxon>Eukaryota</taxon>
        <taxon>Metazoa</taxon>
        <taxon>Ecdysozoa</taxon>
        <taxon>Arthropoda</taxon>
        <taxon>Hexapoda</taxon>
        <taxon>Insecta</taxon>
        <taxon>Pterygota</taxon>
        <taxon>Neoptera</taxon>
        <taxon>Endopterygota</taxon>
        <taxon>Diptera</taxon>
        <taxon>Brachycera</taxon>
        <taxon>Muscomorpha</taxon>
        <taxon>Oestroidea</taxon>
        <taxon>Calliphoridae</taxon>
        <taxon>Luciliinae</taxon>
        <taxon>Lucilia</taxon>
    </lineage>
</organism>
<sequence>MNKRLMKHLRNSLQYHVYSRKQTYYDKMGLYLESCKRETQRDLGKYFQEIKPSRKLNWPLLDENQQQWLVTDKDFDLWSLLGQLQSYGLNNIIVNVEIVRNKDNKLNIWLTPAVIEEEEERLVEQDIWRVLLKTLGIQDIETIVQQLIKTDLEWQNLLLKYTHNTEIRVTTLSNITELYPQLNFQLYFKNLLDKELHNLTNITLENTPYFEHLNQKLWTAKELEHQCNYIMLKFLSYLAKDSTMSFTPIECIKDLRRKFDLAVNYIFYHHPFFMQQTSSQVTLYKLVHEIKEIMAKYFQENHLNFSQQQINYFHNKLQEISINQGNLPMSANYTTIEKFYQDLRELEANNYYKNHLLLLKHRFRKSLHYAQHSTHFIVNDNRMGAVTSPYYVSQQNMIVIPLGSFALPLFDARQTPLQLLSVFGFVLAHELTHAFDTIGLNYDKQGLPLPLPNDIINHVSFTQSLECMQHQQPTEDIDERIADLFAIRVVYRTFVEYYSKAAKGDWRKEFFMNLAQFFCTKDSVNFIDHDADDVRLKQILMNFQPFSKAFGCVEGSPMNPKRNCVM</sequence>
<dbReference type="GO" id="GO:0016485">
    <property type="term" value="P:protein processing"/>
    <property type="evidence" value="ECO:0007669"/>
    <property type="project" value="TreeGrafter"/>
</dbReference>
<evidence type="ECO:0000313" key="3">
    <source>
        <dbReference type="EMBL" id="KNC22778.1"/>
    </source>
</evidence>
<evidence type="ECO:0000259" key="2">
    <source>
        <dbReference type="Pfam" id="PF01431"/>
    </source>
</evidence>
<dbReference type="Pfam" id="PF01431">
    <property type="entry name" value="Peptidase_M13"/>
    <property type="match status" value="1"/>
</dbReference>
<dbReference type="SUPFAM" id="SSF55486">
    <property type="entry name" value="Metalloproteases ('zincins'), catalytic domain"/>
    <property type="match status" value="1"/>
</dbReference>
<gene>
    <name evidence="3" type="ORF">FF38_04085</name>
</gene>
<accession>A0A0L0BS04</accession>
<keyword evidence="4" id="KW-1185">Reference proteome</keyword>
<name>A0A0L0BS04_LUCCU</name>
<proteinExistence type="inferred from homology"/>
<comment type="similarity">
    <text evidence="1">Belongs to the peptidase M13 family.</text>
</comment>
<dbReference type="OrthoDB" id="7842934at2759"/>
<dbReference type="PROSITE" id="PS51885">
    <property type="entry name" value="NEPRILYSIN"/>
    <property type="match status" value="1"/>
</dbReference>
<dbReference type="Proteomes" id="UP000037069">
    <property type="component" value="Unassembled WGS sequence"/>
</dbReference>
<dbReference type="InterPro" id="IPR042089">
    <property type="entry name" value="Peptidase_M13_dom_2"/>
</dbReference>
<dbReference type="AlphaFoldDB" id="A0A0L0BS04"/>
<dbReference type="EMBL" id="JRES01001455">
    <property type="protein sequence ID" value="KNC22778.1"/>
    <property type="molecule type" value="Genomic_DNA"/>
</dbReference>
<dbReference type="Gene3D" id="1.10.1380.10">
    <property type="entry name" value="Neutral endopeptidase , domain2"/>
    <property type="match status" value="1"/>
</dbReference>
<protein>
    <recommendedName>
        <fullName evidence="2">Peptidase M13 C-terminal domain-containing protein</fullName>
    </recommendedName>
</protein>
<dbReference type="PANTHER" id="PTHR11733">
    <property type="entry name" value="ZINC METALLOPROTEASE FAMILY M13 NEPRILYSIN-RELATED"/>
    <property type="match status" value="1"/>
</dbReference>
<dbReference type="InterPro" id="IPR018497">
    <property type="entry name" value="Peptidase_M13_C"/>
</dbReference>
<dbReference type="PANTHER" id="PTHR11733:SF167">
    <property type="entry name" value="FI17812P1-RELATED"/>
    <property type="match status" value="1"/>
</dbReference>
<dbReference type="GO" id="GO:0004222">
    <property type="term" value="F:metalloendopeptidase activity"/>
    <property type="evidence" value="ECO:0007669"/>
    <property type="project" value="InterPro"/>
</dbReference>
<dbReference type="GO" id="GO:0005886">
    <property type="term" value="C:plasma membrane"/>
    <property type="evidence" value="ECO:0007669"/>
    <property type="project" value="TreeGrafter"/>
</dbReference>
<evidence type="ECO:0000256" key="1">
    <source>
        <dbReference type="ARBA" id="ARBA00007357"/>
    </source>
</evidence>
<evidence type="ECO:0000313" key="4">
    <source>
        <dbReference type="Proteomes" id="UP000037069"/>
    </source>
</evidence>
<reference evidence="3 4" key="1">
    <citation type="journal article" date="2015" name="Nat. Commun.">
        <title>Lucilia cuprina genome unlocks parasitic fly biology to underpin future interventions.</title>
        <authorList>
            <person name="Anstead C.A."/>
            <person name="Korhonen P.K."/>
            <person name="Young N.D."/>
            <person name="Hall R.S."/>
            <person name="Jex A.R."/>
            <person name="Murali S.C."/>
            <person name="Hughes D.S."/>
            <person name="Lee S.F."/>
            <person name="Perry T."/>
            <person name="Stroehlein A.J."/>
            <person name="Ansell B.R."/>
            <person name="Breugelmans B."/>
            <person name="Hofmann A."/>
            <person name="Qu J."/>
            <person name="Dugan S."/>
            <person name="Lee S.L."/>
            <person name="Chao H."/>
            <person name="Dinh H."/>
            <person name="Han Y."/>
            <person name="Doddapaneni H.V."/>
            <person name="Worley K.C."/>
            <person name="Muzny D.M."/>
            <person name="Ioannidis P."/>
            <person name="Waterhouse R.M."/>
            <person name="Zdobnov E.M."/>
            <person name="James P.J."/>
            <person name="Bagnall N.H."/>
            <person name="Kotze A.C."/>
            <person name="Gibbs R.A."/>
            <person name="Richards S."/>
            <person name="Batterham P."/>
            <person name="Gasser R.B."/>
        </authorList>
    </citation>
    <scope>NUCLEOTIDE SEQUENCE [LARGE SCALE GENOMIC DNA]</scope>
    <source>
        <strain evidence="3 4">LS</strain>
        <tissue evidence="3">Full body</tissue>
    </source>
</reference>
<feature type="domain" description="Peptidase M13 C-terminal" evidence="2">
    <location>
        <begin position="390"/>
        <end position="564"/>
    </location>
</feature>